<organism evidence="3 4">
    <name type="scientific">Panaeolus cyanescens</name>
    <dbReference type="NCBI Taxonomy" id="181874"/>
    <lineage>
        <taxon>Eukaryota</taxon>
        <taxon>Fungi</taxon>
        <taxon>Dikarya</taxon>
        <taxon>Basidiomycota</taxon>
        <taxon>Agaricomycotina</taxon>
        <taxon>Agaricomycetes</taxon>
        <taxon>Agaricomycetidae</taxon>
        <taxon>Agaricales</taxon>
        <taxon>Agaricineae</taxon>
        <taxon>Galeropsidaceae</taxon>
        <taxon>Panaeolus</taxon>
    </lineage>
</organism>
<evidence type="ECO:0000313" key="4">
    <source>
        <dbReference type="Proteomes" id="UP000284842"/>
    </source>
</evidence>
<dbReference type="SMART" id="SM00463">
    <property type="entry name" value="SMR"/>
    <property type="match status" value="1"/>
</dbReference>
<comment type="caution">
    <text evidence="3">The sequence shown here is derived from an EMBL/GenBank/DDBJ whole genome shotgun (WGS) entry which is preliminary data.</text>
</comment>
<gene>
    <name evidence="3" type="ORF">CVT24_010774</name>
</gene>
<reference evidence="3 4" key="1">
    <citation type="journal article" date="2018" name="Evol. Lett.">
        <title>Horizontal gene cluster transfer increased hallucinogenic mushroom diversity.</title>
        <authorList>
            <person name="Reynolds H.T."/>
            <person name="Vijayakumar V."/>
            <person name="Gluck-Thaler E."/>
            <person name="Korotkin H.B."/>
            <person name="Matheny P.B."/>
            <person name="Slot J.C."/>
        </authorList>
    </citation>
    <scope>NUCLEOTIDE SEQUENCE [LARGE SCALE GENOMIC DNA]</scope>
    <source>
        <strain evidence="3 4">2629</strain>
    </source>
</reference>
<dbReference type="InterPro" id="IPR002625">
    <property type="entry name" value="Smr_dom"/>
</dbReference>
<dbReference type="InterPro" id="IPR052772">
    <property type="entry name" value="Endo/PolyKinase_Domain-Protein"/>
</dbReference>
<dbReference type="OrthoDB" id="3231855at2759"/>
<feature type="compositionally biased region" description="Pro residues" evidence="1">
    <location>
        <begin position="83"/>
        <end position="95"/>
    </location>
</feature>
<evidence type="ECO:0000256" key="1">
    <source>
        <dbReference type="SAM" id="MobiDB-lite"/>
    </source>
</evidence>
<evidence type="ECO:0000313" key="3">
    <source>
        <dbReference type="EMBL" id="PPR07148.1"/>
    </source>
</evidence>
<sequence length="301" mass="32700">MSSDKPVLLPFTRPVQTDPKASLDDILTDRRSTNLVGQLSTRPIPARNLGHSSIKVIAPASSSLDKFTPASRLHNNSISKLPDGPPPVPPPPPLKGKPNKPLGSSVTRPSPFQWQIVQRHKPPPKEPQRASHHVPTCSQRNGVKVQRSGAWDTAISGTVIGSTKSAAHADAFRRRGETMDWRDEASKTWRKGDGANLPGGETAFYVAGLARAYTRCLLSRKRSENHDMIDLHGVTVSEAITIVREILAEGAVSKKKDLKIITGRGSHSVNNVSVLKPAITKALKEDGWSVTMWDAGLVVRK</sequence>
<feature type="region of interest" description="Disordered" evidence="1">
    <location>
        <begin position="67"/>
        <end position="143"/>
    </location>
</feature>
<feature type="region of interest" description="Disordered" evidence="1">
    <location>
        <begin position="1"/>
        <end position="20"/>
    </location>
</feature>
<protein>
    <recommendedName>
        <fullName evidence="2">Smr domain-containing protein</fullName>
    </recommendedName>
</protein>
<accession>A0A409YVZ7</accession>
<dbReference type="Proteomes" id="UP000284842">
    <property type="component" value="Unassembled WGS sequence"/>
</dbReference>
<dbReference type="AlphaFoldDB" id="A0A409YVZ7"/>
<dbReference type="InParanoid" id="A0A409YVZ7"/>
<name>A0A409YVZ7_9AGAR</name>
<dbReference type="STRING" id="181874.A0A409YVZ7"/>
<dbReference type="SUPFAM" id="SSF160443">
    <property type="entry name" value="SMR domain-like"/>
    <property type="match status" value="1"/>
</dbReference>
<dbReference type="GO" id="GO:0004519">
    <property type="term" value="F:endonuclease activity"/>
    <property type="evidence" value="ECO:0007669"/>
    <property type="project" value="TreeGrafter"/>
</dbReference>
<feature type="compositionally biased region" description="Polar residues" evidence="1">
    <location>
        <begin position="104"/>
        <end position="116"/>
    </location>
</feature>
<dbReference type="GO" id="GO:0005634">
    <property type="term" value="C:nucleus"/>
    <property type="evidence" value="ECO:0007669"/>
    <property type="project" value="TreeGrafter"/>
</dbReference>
<dbReference type="InterPro" id="IPR036063">
    <property type="entry name" value="Smr_dom_sf"/>
</dbReference>
<keyword evidence="4" id="KW-1185">Reference proteome</keyword>
<dbReference type="PANTHER" id="PTHR46535:SF1">
    <property type="entry name" value="NEDD4-BINDING PROTEIN 2"/>
    <property type="match status" value="1"/>
</dbReference>
<evidence type="ECO:0000259" key="2">
    <source>
        <dbReference type="PROSITE" id="PS50828"/>
    </source>
</evidence>
<proteinExistence type="predicted"/>
<dbReference type="Gene3D" id="3.30.1370.110">
    <property type="match status" value="1"/>
</dbReference>
<dbReference type="PANTHER" id="PTHR46535">
    <property type="entry name" value="NEDD4-BINDING PROTEIN 2"/>
    <property type="match status" value="1"/>
</dbReference>
<dbReference type="Pfam" id="PF01713">
    <property type="entry name" value="Smr"/>
    <property type="match status" value="1"/>
</dbReference>
<feature type="domain" description="Smr" evidence="2">
    <location>
        <begin position="229"/>
        <end position="289"/>
    </location>
</feature>
<dbReference type="PROSITE" id="PS50828">
    <property type="entry name" value="SMR"/>
    <property type="match status" value="1"/>
</dbReference>
<dbReference type="EMBL" id="NHTK01000508">
    <property type="protein sequence ID" value="PPR07148.1"/>
    <property type="molecule type" value="Genomic_DNA"/>
</dbReference>